<dbReference type="OrthoDB" id="9792500at2"/>
<gene>
    <name evidence="7" type="ORF">CBP12_09575</name>
</gene>
<dbReference type="PANTHER" id="PTHR46268">
    <property type="entry name" value="STRESS RESPONSE PROTEIN NHAX"/>
    <property type="match status" value="1"/>
</dbReference>
<dbReference type="InterPro" id="IPR006016">
    <property type="entry name" value="UspA"/>
</dbReference>
<evidence type="ECO:0000313" key="7">
    <source>
        <dbReference type="EMBL" id="ART80364.1"/>
    </source>
</evidence>
<feature type="domain" description="UspA" evidence="6">
    <location>
        <begin position="7"/>
        <end position="142"/>
    </location>
</feature>
<evidence type="ECO:0000256" key="5">
    <source>
        <dbReference type="PIRNR" id="PIRNR006276"/>
    </source>
</evidence>
<organism evidence="7 8">
    <name type="scientific">Oceanisphaera avium</name>
    <dbReference type="NCBI Taxonomy" id="1903694"/>
    <lineage>
        <taxon>Bacteria</taxon>
        <taxon>Pseudomonadati</taxon>
        <taxon>Pseudomonadota</taxon>
        <taxon>Gammaproteobacteria</taxon>
        <taxon>Aeromonadales</taxon>
        <taxon>Aeromonadaceae</taxon>
        <taxon>Oceanisphaera</taxon>
    </lineage>
</organism>
<dbReference type="RefSeq" id="WP_086964230.1">
    <property type="nucleotide sequence ID" value="NZ_CP021376.1"/>
</dbReference>
<dbReference type="KEGG" id="ocm:CBP12_09575"/>
<evidence type="ECO:0000256" key="1">
    <source>
        <dbReference type="ARBA" id="ARBA00004496"/>
    </source>
</evidence>
<accession>A0A1Y0CZD6</accession>
<sequence>MTEPYKYQHILAAVDMTENNRKVITKAVDRARANNAKLSVIHVDVDLKDLYTEMIDIDIDNIQDQVVADAKQRLENYIGVIDYPIEKKLVICGDLALKVNEAVDIHGIDLLVCGHEQSFWSLLTSSARQLMNTVPCDLLVVPLPKNKK</sequence>
<proteinExistence type="inferred from homology"/>
<evidence type="ECO:0000256" key="3">
    <source>
        <dbReference type="ARBA" id="ARBA00011738"/>
    </source>
</evidence>
<evidence type="ECO:0000259" key="6">
    <source>
        <dbReference type="Pfam" id="PF00582"/>
    </source>
</evidence>
<evidence type="ECO:0000256" key="4">
    <source>
        <dbReference type="ARBA" id="ARBA00022490"/>
    </source>
</evidence>
<name>A0A1Y0CZD6_9GAMM</name>
<comment type="similarity">
    <text evidence="2 5">Belongs to the universal stress protein A family.</text>
</comment>
<comment type="subcellular location">
    <subcellularLocation>
        <location evidence="1 5">Cytoplasm</location>
    </subcellularLocation>
</comment>
<dbReference type="Pfam" id="PF00582">
    <property type="entry name" value="Usp"/>
    <property type="match status" value="1"/>
</dbReference>
<reference evidence="8" key="1">
    <citation type="submission" date="2017-05" db="EMBL/GenBank/DDBJ databases">
        <authorList>
            <person name="Sung H."/>
        </authorList>
    </citation>
    <scope>NUCLEOTIDE SEQUENCE [LARGE SCALE GENOMIC DNA]</scope>
    <source>
        <strain evidence="8">AMac2203</strain>
    </source>
</reference>
<keyword evidence="8" id="KW-1185">Reference proteome</keyword>
<dbReference type="PIRSF" id="PIRSF006276">
    <property type="entry name" value="UspA"/>
    <property type="match status" value="1"/>
</dbReference>
<dbReference type="AlphaFoldDB" id="A0A1Y0CZD6"/>
<dbReference type="PANTHER" id="PTHR46268:SF23">
    <property type="entry name" value="UNIVERSAL STRESS PROTEIN A-RELATED"/>
    <property type="match status" value="1"/>
</dbReference>
<dbReference type="Gene3D" id="3.40.50.620">
    <property type="entry name" value="HUPs"/>
    <property type="match status" value="1"/>
</dbReference>
<evidence type="ECO:0000313" key="8">
    <source>
        <dbReference type="Proteomes" id="UP000243793"/>
    </source>
</evidence>
<keyword evidence="4 5" id="KW-0963">Cytoplasm</keyword>
<comment type="subunit">
    <text evidence="3">Homodimer.</text>
</comment>
<dbReference type="InterPro" id="IPR006015">
    <property type="entry name" value="Universal_stress_UspA"/>
</dbReference>
<dbReference type="GO" id="GO:0005737">
    <property type="term" value="C:cytoplasm"/>
    <property type="evidence" value="ECO:0007669"/>
    <property type="project" value="UniProtKB-SubCell"/>
</dbReference>
<dbReference type="EMBL" id="CP021376">
    <property type="protein sequence ID" value="ART80364.1"/>
    <property type="molecule type" value="Genomic_DNA"/>
</dbReference>
<dbReference type="InterPro" id="IPR014729">
    <property type="entry name" value="Rossmann-like_a/b/a_fold"/>
</dbReference>
<protein>
    <recommendedName>
        <fullName evidence="5">Universal stress protein</fullName>
    </recommendedName>
</protein>
<dbReference type="Proteomes" id="UP000243793">
    <property type="component" value="Chromosome"/>
</dbReference>
<dbReference type="SUPFAM" id="SSF52402">
    <property type="entry name" value="Adenine nucleotide alpha hydrolases-like"/>
    <property type="match status" value="1"/>
</dbReference>
<evidence type="ECO:0000256" key="2">
    <source>
        <dbReference type="ARBA" id="ARBA00008791"/>
    </source>
</evidence>